<feature type="compositionally biased region" description="Basic and acidic residues" evidence="7">
    <location>
        <begin position="18"/>
        <end position="27"/>
    </location>
</feature>
<keyword evidence="6" id="KW-0539">Nucleus</keyword>
<dbReference type="CDD" id="cd14342">
    <property type="entry name" value="UBA_TAP-C"/>
    <property type="match status" value="1"/>
</dbReference>
<dbReference type="InterPro" id="IPR002075">
    <property type="entry name" value="NTF2_dom"/>
</dbReference>
<keyword evidence="4" id="KW-0433">Leucine-rich repeat</keyword>
<dbReference type="Proteomes" id="UP000186594">
    <property type="component" value="Unassembled WGS sequence"/>
</dbReference>
<dbReference type="InterPro" id="IPR032675">
    <property type="entry name" value="LRR_dom_sf"/>
</dbReference>
<dbReference type="Pfam" id="PF22602">
    <property type="entry name" value="NXF_NTF2"/>
    <property type="match status" value="1"/>
</dbReference>
<evidence type="ECO:0000259" key="8">
    <source>
        <dbReference type="PROSITE" id="PS51281"/>
    </source>
</evidence>
<evidence type="ECO:0000256" key="6">
    <source>
        <dbReference type="ARBA" id="ARBA00023242"/>
    </source>
</evidence>
<sequence>MTRPQKSHAAQNARALRRRMDGDGDLKMLGEGPGLAARFAPYSGKGKRSGGKAPPMLNQVDLVVTGHEGAPEDDFRKFIFRKSQARISNVSHLRTEGSRLIFSVSESNKGRVLTLNGVKFAGDTITIVPNTPYTTTTPEQAAKTLDLKATFEAFLASRYHPETKFLNLSALSQEAGLREKGLFTTMEKSSKMFLAMMTIAEKHLGDVHSVDLSNNGLVELRGISILSQSYPSLKNLSLENNKLDAVEKLDVWFSRSKFPALVELVLRGNPFVGKMSGEEYQKSILKRFPSLILLDGITIQTDDIGPNQPSMFESEELQTQVMAFLGAHDHRITKLNTTPDQISRIFKLLPKTIHDLSNPHLFSIQAWTINEGVHVTISGEFTDPEYNIKRSFDRSLLLVGPTPQCTALGVAAAIRNDLLTVRSYSGNLYLEYIQKLKSQTKLNDLWAKLCLEQSQWQFHVAVENFNRERPNIPVDAFTD</sequence>
<reference evidence="9 10" key="1">
    <citation type="submission" date="2016-04" db="EMBL/GenBank/DDBJ databases">
        <title>Evolutionary innovation and constraint leading to complex multicellularity in the Ascomycota.</title>
        <authorList>
            <person name="Cisse O."/>
            <person name="Nguyen A."/>
            <person name="Hewitt D.A."/>
            <person name="Jedd G."/>
            <person name="Stajich J.E."/>
        </authorList>
    </citation>
    <scope>NUCLEOTIDE SEQUENCE [LARGE SCALE GENOMIC DNA]</scope>
    <source>
        <strain evidence="9 10">DAH-3</strain>
    </source>
</reference>
<keyword evidence="10" id="KW-1185">Reference proteome</keyword>
<proteinExistence type="inferred from homology"/>
<dbReference type="STRING" id="1198029.A0A1U7LL36"/>
<evidence type="ECO:0000256" key="4">
    <source>
        <dbReference type="ARBA" id="ARBA00022614"/>
    </source>
</evidence>
<dbReference type="PANTHER" id="PTHR10662:SF22">
    <property type="entry name" value="NUCLEAR RNA EXPORT FACTOR 1"/>
    <property type="match status" value="1"/>
</dbReference>
<dbReference type="InterPro" id="IPR005637">
    <property type="entry name" value="TAP_C_dom"/>
</dbReference>
<dbReference type="Gene3D" id="3.10.450.50">
    <property type="match status" value="1"/>
</dbReference>
<dbReference type="GO" id="GO:0003723">
    <property type="term" value="F:RNA binding"/>
    <property type="evidence" value="ECO:0007669"/>
    <property type="project" value="TreeGrafter"/>
</dbReference>
<dbReference type="PROSITE" id="PS51281">
    <property type="entry name" value="TAP_C"/>
    <property type="match status" value="1"/>
</dbReference>
<dbReference type="InterPro" id="IPR040736">
    <property type="entry name" value="Mex67_RRM"/>
</dbReference>
<keyword evidence="3" id="KW-0813">Transport</keyword>
<dbReference type="EMBL" id="LXFE01001729">
    <property type="protein sequence ID" value="OLL23376.1"/>
    <property type="molecule type" value="Genomic_DNA"/>
</dbReference>
<evidence type="ECO:0000256" key="2">
    <source>
        <dbReference type="ARBA" id="ARBA00009285"/>
    </source>
</evidence>
<dbReference type="Gene3D" id="3.80.10.10">
    <property type="entry name" value="Ribonuclease Inhibitor"/>
    <property type="match status" value="1"/>
</dbReference>
<feature type="region of interest" description="Disordered" evidence="7">
    <location>
        <begin position="1"/>
        <end position="27"/>
    </location>
</feature>
<comment type="similarity">
    <text evidence="2">Belongs to the NXF family.</text>
</comment>
<dbReference type="SUPFAM" id="SSF54427">
    <property type="entry name" value="NTF2-like"/>
    <property type="match status" value="1"/>
</dbReference>
<evidence type="ECO:0000256" key="7">
    <source>
        <dbReference type="SAM" id="MobiDB-lite"/>
    </source>
</evidence>
<dbReference type="OMA" id="YGGHEAW"/>
<dbReference type="Pfam" id="PF03943">
    <property type="entry name" value="TAP_C"/>
    <property type="match status" value="1"/>
</dbReference>
<dbReference type="InterPro" id="IPR057125">
    <property type="entry name" value="NXF1/2/3/5-like_LRR"/>
</dbReference>
<dbReference type="PANTHER" id="PTHR10662">
    <property type="entry name" value="NUCLEAR RNA EXPORT FACTOR"/>
    <property type="match status" value="1"/>
</dbReference>
<dbReference type="SMART" id="SM00804">
    <property type="entry name" value="TAP_C"/>
    <property type="match status" value="1"/>
</dbReference>
<dbReference type="GO" id="GO:0005634">
    <property type="term" value="C:nucleus"/>
    <property type="evidence" value="ECO:0007669"/>
    <property type="project" value="UniProtKB-SubCell"/>
</dbReference>
<evidence type="ECO:0000256" key="1">
    <source>
        <dbReference type="ARBA" id="ARBA00004123"/>
    </source>
</evidence>
<dbReference type="Pfam" id="PF24048">
    <property type="entry name" value="LRR_NXF1-5"/>
    <property type="match status" value="1"/>
</dbReference>
<comment type="subcellular location">
    <subcellularLocation>
        <location evidence="1">Nucleus</location>
    </subcellularLocation>
</comment>
<dbReference type="SUPFAM" id="SSF52058">
    <property type="entry name" value="L domain-like"/>
    <property type="match status" value="1"/>
</dbReference>
<accession>A0A1U7LL36</accession>
<dbReference type="Gene3D" id="1.10.8.10">
    <property type="entry name" value="DNA helicase RuvA subunit, C-terminal domain"/>
    <property type="match status" value="1"/>
</dbReference>
<name>A0A1U7LL36_NEOID</name>
<dbReference type="InterPro" id="IPR030217">
    <property type="entry name" value="NXF_fam"/>
</dbReference>
<dbReference type="SUPFAM" id="SSF46934">
    <property type="entry name" value="UBA-like"/>
    <property type="match status" value="1"/>
</dbReference>
<evidence type="ECO:0000313" key="9">
    <source>
        <dbReference type="EMBL" id="OLL23376.1"/>
    </source>
</evidence>
<evidence type="ECO:0000256" key="3">
    <source>
        <dbReference type="ARBA" id="ARBA00022448"/>
    </source>
</evidence>
<protein>
    <submittedName>
        <fullName evidence="9">mRNA export factor mex67</fullName>
    </submittedName>
</protein>
<evidence type="ECO:0000313" key="10">
    <source>
        <dbReference type="Proteomes" id="UP000186594"/>
    </source>
</evidence>
<dbReference type="OrthoDB" id="25872at2759"/>
<feature type="domain" description="TAP-C" evidence="8">
    <location>
        <begin position="427"/>
        <end position="479"/>
    </location>
</feature>
<dbReference type="Pfam" id="PF18444">
    <property type="entry name" value="RRM_9"/>
    <property type="match status" value="1"/>
</dbReference>
<dbReference type="InterPro" id="IPR032710">
    <property type="entry name" value="NTF2-like_dom_sf"/>
</dbReference>
<organism evidence="9 10">
    <name type="scientific">Neolecta irregularis (strain DAH-3)</name>
    <dbReference type="NCBI Taxonomy" id="1198029"/>
    <lineage>
        <taxon>Eukaryota</taxon>
        <taxon>Fungi</taxon>
        <taxon>Dikarya</taxon>
        <taxon>Ascomycota</taxon>
        <taxon>Taphrinomycotina</taxon>
        <taxon>Neolectales</taxon>
        <taxon>Neolectaceae</taxon>
        <taxon>Neolecta</taxon>
    </lineage>
</organism>
<dbReference type="AlphaFoldDB" id="A0A1U7LL36"/>
<gene>
    <name evidence="9" type="ORF">NEOLI_004937</name>
</gene>
<comment type="caution">
    <text evidence="9">The sequence shown here is derived from an EMBL/GenBank/DDBJ whole genome shotgun (WGS) entry which is preliminary data.</text>
</comment>
<dbReference type="GO" id="GO:0016973">
    <property type="term" value="P:poly(A)+ mRNA export from nucleus"/>
    <property type="evidence" value="ECO:0007669"/>
    <property type="project" value="TreeGrafter"/>
</dbReference>
<keyword evidence="5" id="KW-0509">mRNA transport</keyword>
<evidence type="ECO:0000256" key="5">
    <source>
        <dbReference type="ARBA" id="ARBA00022816"/>
    </source>
</evidence>
<dbReference type="InterPro" id="IPR009060">
    <property type="entry name" value="UBA-like_sf"/>
</dbReference>